<dbReference type="AlphaFoldDB" id="A0A4P8IQ74"/>
<dbReference type="EMBL" id="CP040077">
    <property type="protein sequence ID" value="QCP50147.1"/>
    <property type="molecule type" value="Genomic_DNA"/>
</dbReference>
<proteinExistence type="predicted"/>
<feature type="domain" description="DUF4376" evidence="1">
    <location>
        <begin position="88"/>
        <end position="164"/>
    </location>
</feature>
<reference evidence="2 3" key="1">
    <citation type="submission" date="2019-05" db="EMBL/GenBank/DDBJ databases">
        <title>Burkholderia sp. DHOD12, isolated from subtropical forest soil.</title>
        <authorList>
            <person name="Gao Z.-H."/>
            <person name="Qiu L.-H."/>
        </authorList>
    </citation>
    <scope>NUCLEOTIDE SEQUENCE [LARGE SCALE GENOMIC DNA]</scope>
    <source>
        <strain evidence="2 3">DHOD12</strain>
    </source>
</reference>
<dbReference type="Proteomes" id="UP000298656">
    <property type="component" value="Chromosome 1"/>
</dbReference>
<dbReference type="InterPro" id="IPR025484">
    <property type="entry name" value="DUF4376"/>
</dbReference>
<sequence>MKYGCSATFNGTEYLTVVLDLSQVPHFNPASPPKNAYGVPDYALPGWIVTHAADGSVSFAAPPPSPPTPAGQYAAAVAQGLVVTSSSTPTLNGTYGVTDSDAANISAEAQFIALYQEFTNGATTFPWADASGQPHVFPDTATFMAFAKAAAKYVSACKQALVALQAGGTAMFPSNAVAIG</sequence>
<name>A0A4P8IQ74_9BURK</name>
<accession>A0A4P8IQ74</accession>
<dbReference type="KEGG" id="tvl:FAZ95_13750"/>
<evidence type="ECO:0000313" key="3">
    <source>
        <dbReference type="Proteomes" id="UP000298656"/>
    </source>
</evidence>
<organism evidence="2 3">
    <name type="scientific">Trinickia violacea</name>
    <dbReference type="NCBI Taxonomy" id="2571746"/>
    <lineage>
        <taxon>Bacteria</taxon>
        <taxon>Pseudomonadati</taxon>
        <taxon>Pseudomonadota</taxon>
        <taxon>Betaproteobacteria</taxon>
        <taxon>Burkholderiales</taxon>
        <taxon>Burkholderiaceae</taxon>
        <taxon>Trinickia</taxon>
    </lineage>
</organism>
<dbReference type="Pfam" id="PF14301">
    <property type="entry name" value="DUF4376"/>
    <property type="match status" value="1"/>
</dbReference>
<keyword evidence="3" id="KW-1185">Reference proteome</keyword>
<protein>
    <recommendedName>
        <fullName evidence="1">DUF4376 domain-containing protein</fullName>
    </recommendedName>
</protein>
<evidence type="ECO:0000313" key="2">
    <source>
        <dbReference type="EMBL" id="QCP50147.1"/>
    </source>
</evidence>
<evidence type="ECO:0000259" key="1">
    <source>
        <dbReference type="Pfam" id="PF14301"/>
    </source>
</evidence>
<gene>
    <name evidence="2" type="ORF">FAZ95_13750</name>
</gene>
<dbReference type="RefSeq" id="WP_137332966.1">
    <property type="nucleotide sequence ID" value="NZ_CP040077.1"/>
</dbReference>